<dbReference type="EMBL" id="CAJPDR010000115">
    <property type="protein sequence ID" value="CAF9918836.1"/>
    <property type="molecule type" value="Genomic_DNA"/>
</dbReference>
<dbReference type="PROSITE" id="PS50181">
    <property type="entry name" value="FBOX"/>
    <property type="match status" value="1"/>
</dbReference>
<dbReference type="SUPFAM" id="SSF81383">
    <property type="entry name" value="F-box domain"/>
    <property type="match status" value="1"/>
</dbReference>
<dbReference type="InterPro" id="IPR036047">
    <property type="entry name" value="F-box-like_dom_sf"/>
</dbReference>
<evidence type="ECO:0000313" key="3">
    <source>
        <dbReference type="Proteomes" id="UP000664203"/>
    </source>
</evidence>
<proteinExistence type="predicted"/>
<comment type="caution">
    <text evidence="2">The sequence shown here is derived from an EMBL/GenBank/DDBJ whole genome shotgun (WGS) entry which is preliminary data.</text>
</comment>
<dbReference type="Pfam" id="PF00646">
    <property type="entry name" value="F-box"/>
    <property type="match status" value="1"/>
</dbReference>
<dbReference type="OrthoDB" id="5281164at2759"/>
<keyword evidence="3" id="KW-1185">Reference proteome</keyword>
<evidence type="ECO:0000259" key="1">
    <source>
        <dbReference type="PROSITE" id="PS50181"/>
    </source>
</evidence>
<gene>
    <name evidence="2" type="ORF">ALECFALPRED_000844</name>
</gene>
<protein>
    <recommendedName>
        <fullName evidence="1">F-box domain-containing protein</fullName>
    </recommendedName>
</protein>
<evidence type="ECO:0000313" key="2">
    <source>
        <dbReference type="EMBL" id="CAF9918836.1"/>
    </source>
</evidence>
<feature type="domain" description="F-box" evidence="1">
    <location>
        <begin position="9"/>
        <end position="60"/>
    </location>
</feature>
<sequence length="192" mass="22126">MRRTKKQGKSPLLDMPPELQSMIAENLDAVSLCNLKLVCKGIDTWTKDSPKLSASEWEQYHSAFETYARKRRKLQTLGCSDCKKLLDKGLFSDAAVNKKLNKGRLCISCAIQKGYHDKERNFKVEKREVFGCRGCQEAKPLGEEDTCLVERVRWFEDFPEVDNGSFVASRGGRWCHRCWKIVKNYRLLDNSP</sequence>
<dbReference type="AlphaFoldDB" id="A0A8H3F3V3"/>
<dbReference type="InterPro" id="IPR001810">
    <property type="entry name" value="F-box_dom"/>
</dbReference>
<reference evidence="2" key="1">
    <citation type="submission" date="2021-03" db="EMBL/GenBank/DDBJ databases">
        <authorList>
            <person name="Tagirdzhanova G."/>
        </authorList>
    </citation>
    <scope>NUCLEOTIDE SEQUENCE</scope>
</reference>
<organism evidence="2 3">
    <name type="scientific">Alectoria fallacina</name>
    <dbReference type="NCBI Taxonomy" id="1903189"/>
    <lineage>
        <taxon>Eukaryota</taxon>
        <taxon>Fungi</taxon>
        <taxon>Dikarya</taxon>
        <taxon>Ascomycota</taxon>
        <taxon>Pezizomycotina</taxon>
        <taxon>Lecanoromycetes</taxon>
        <taxon>OSLEUM clade</taxon>
        <taxon>Lecanoromycetidae</taxon>
        <taxon>Lecanorales</taxon>
        <taxon>Lecanorineae</taxon>
        <taxon>Parmeliaceae</taxon>
        <taxon>Alectoria</taxon>
    </lineage>
</organism>
<accession>A0A8H3F3V3</accession>
<name>A0A8H3F3V3_9LECA</name>
<dbReference type="Proteomes" id="UP000664203">
    <property type="component" value="Unassembled WGS sequence"/>
</dbReference>
<dbReference type="CDD" id="cd09917">
    <property type="entry name" value="F-box_SF"/>
    <property type="match status" value="1"/>
</dbReference>